<protein>
    <submittedName>
        <fullName evidence="1">Uncharacterized protein</fullName>
    </submittedName>
</protein>
<dbReference type="EMBL" id="CP119326">
    <property type="protein sequence ID" value="WEK40027.1"/>
    <property type="molecule type" value="Genomic_DNA"/>
</dbReference>
<accession>A0AAJ6BL66</accession>
<evidence type="ECO:0000313" key="2">
    <source>
        <dbReference type="Proteomes" id="UP001213664"/>
    </source>
</evidence>
<name>A0AAJ6BL66_9CAUL</name>
<dbReference type="Proteomes" id="UP001213664">
    <property type="component" value="Chromosome"/>
</dbReference>
<reference evidence="1" key="1">
    <citation type="submission" date="2023-03" db="EMBL/GenBank/DDBJ databases">
        <title>Andean soil-derived lignocellulolytic bacterial consortium as a source of novel taxa and putative plastic-active enzymes.</title>
        <authorList>
            <person name="Diaz-Garcia L."/>
            <person name="Chuvochina M."/>
            <person name="Feuerriegel G."/>
            <person name="Bunk B."/>
            <person name="Sproer C."/>
            <person name="Streit W.R."/>
            <person name="Rodriguez L.M."/>
            <person name="Overmann J."/>
            <person name="Jimenez D.J."/>
        </authorList>
    </citation>
    <scope>NUCLEOTIDE SEQUENCE</scope>
    <source>
        <strain evidence="1">MAG 833</strain>
    </source>
</reference>
<organism evidence="1 2">
    <name type="scientific">Candidatus Brevundimonas colombiensis</name>
    <dbReference type="NCBI Taxonomy" id="3121376"/>
    <lineage>
        <taxon>Bacteria</taxon>
        <taxon>Pseudomonadati</taxon>
        <taxon>Pseudomonadota</taxon>
        <taxon>Alphaproteobacteria</taxon>
        <taxon>Caulobacterales</taxon>
        <taxon>Caulobacteraceae</taxon>
        <taxon>Brevundimonas</taxon>
    </lineage>
</organism>
<gene>
    <name evidence="1" type="ORF">P0Y50_00005</name>
</gene>
<dbReference type="AlphaFoldDB" id="A0AAJ6BL66"/>
<proteinExistence type="predicted"/>
<evidence type="ECO:0000313" key="1">
    <source>
        <dbReference type="EMBL" id="WEK40027.1"/>
    </source>
</evidence>
<sequence length="134" mass="14865">MKWRPWLKYLGKALNFRQRLWLGSMTCRMGRGPSRMSHPNIAETYRKKVALLAEALNQPAERDEAATAIRALIENVVLTPGAQRGEMHATLLGELGVILDWLGERPRTQTTTPPALTRRGCEVSLGAVGCGSRI</sequence>